<accession>A0A2V0RBL9</accession>
<name>A0A2V0RBL9_9ZZZZ</name>
<evidence type="ECO:0000313" key="2">
    <source>
        <dbReference type="EMBL" id="GBH22564.1"/>
    </source>
</evidence>
<comment type="caution">
    <text evidence="2">The sequence shown here is derived from an EMBL/GenBank/DDBJ whole genome shotgun (WGS) entry which is preliminary data.</text>
</comment>
<protein>
    <submittedName>
        <fullName evidence="2">Uncharacterized protein</fullName>
    </submittedName>
</protein>
<feature type="compositionally biased region" description="Basic and acidic residues" evidence="1">
    <location>
        <begin position="441"/>
        <end position="455"/>
    </location>
</feature>
<dbReference type="AlphaFoldDB" id="A0A2V0RBL9"/>
<sequence length="768" mass="83837">MDVQEAIYNVSKQTKIHTTGGLGVDCDDLGYVSIRTLDGVECVRLCHTGADLPVNMWMPQQRLLLTIEVDGGVVKVFSTSTTLPALDQLSEEIGFFLAETSDAGFNVLSRGTFLRTKRSCTVHVRNSVDVIRLDPSGYGPLQWKHFLSCPIQQSAGEVITIDRHHDRMKFPNFSLDLSTQIDMFNLNNANIMNRGNAPLTEAELAFYAKLLSKVDQRLIQQIALLGKMDALEAKKVCGRFQTHVGSFDFHALGMFIADFFANLEAPVTVESYTTYLAGWWLKTFELEPKKAEGEPTGAMRFFRCLHTTLTSYHRDLAHALTELKNHMVDPESSTPVVIIDINGEEYTNEEIQEKLGAAYESFVLVAGDEESHLVGYSGDDLKGGIAILEERLSSTEERLNAVRASPLSSWSKGPPKQMVRDHVEAVVAPTVEAAPAPAMEASKKKAEPAKVEKAKPKAAAKPPKEVTPPPEAGPAEPTRDETAAALAKSIRDLLDASDGPMTANEIAKALGYTSAKPINQIVTKDQTLFRSKRGSKYAYTTEKAEDPVADDELPKEALPPVKVQPATPKAKSKGLSKTALSRAAKQALEQFKGKQFAFTKEGEPLDDPIAVRDANNLVIEVEQAVHATTNETQGGKPIGRTLTFVHGDQRFTPRVVFGSDDASHVLVEFASEAAGPKMTAGLMLNSPDDDRHASNTTSIHVTYESQTVTTAIVKAGTSLLKRFYGKMIADSLEDEGDEWHQAWEPDIAYEQIAGDATAALTIVSDHSA</sequence>
<evidence type="ECO:0000256" key="1">
    <source>
        <dbReference type="SAM" id="MobiDB-lite"/>
    </source>
</evidence>
<organism evidence="2">
    <name type="scientific">viral metagenome</name>
    <dbReference type="NCBI Taxonomy" id="1070528"/>
    <lineage>
        <taxon>unclassified sequences</taxon>
        <taxon>metagenomes</taxon>
        <taxon>organismal metagenomes</taxon>
    </lineage>
</organism>
<dbReference type="EMBL" id="BDQC01000162">
    <property type="protein sequence ID" value="GBH22564.1"/>
    <property type="molecule type" value="Genomic_RNA"/>
</dbReference>
<feature type="region of interest" description="Disordered" evidence="1">
    <location>
        <begin position="436"/>
        <end position="483"/>
    </location>
</feature>
<reference evidence="2" key="1">
    <citation type="submission" date="2017-04" db="EMBL/GenBank/DDBJ databases">
        <title>Unveiling RNA virosphere associated with marine microorganisms.</title>
        <authorList>
            <person name="Urayama S."/>
            <person name="Takaki Y."/>
            <person name="Nishi S."/>
            <person name="Yoshida Y."/>
            <person name="Deguchi S."/>
            <person name="Takai K."/>
            <person name="Nunoura T."/>
        </authorList>
    </citation>
    <scope>NUCLEOTIDE SEQUENCE</scope>
</reference>
<proteinExistence type="predicted"/>